<accession>A0A1G9XBW9</accession>
<evidence type="ECO:0000313" key="3">
    <source>
        <dbReference type="EMBL" id="SDM93785.1"/>
    </source>
</evidence>
<feature type="transmembrane region" description="Helical" evidence="2">
    <location>
        <begin position="194"/>
        <end position="213"/>
    </location>
</feature>
<gene>
    <name evidence="3" type="ORF">SAMN04487949_2911</name>
</gene>
<dbReference type="STRING" id="660521.SAMN04487949_2911"/>
<feature type="transmembrane region" description="Helical" evidence="2">
    <location>
        <begin position="167"/>
        <end position="188"/>
    </location>
</feature>
<keyword evidence="2" id="KW-0472">Membrane</keyword>
<protein>
    <submittedName>
        <fullName evidence="3">Type IV secretion system protein TrbL</fullName>
    </submittedName>
</protein>
<dbReference type="EMBL" id="FNHL01000004">
    <property type="protein sequence ID" value="SDM93785.1"/>
    <property type="molecule type" value="Genomic_DNA"/>
</dbReference>
<dbReference type="Pfam" id="PF19590">
    <property type="entry name" value="TrbL_3"/>
    <property type="match status" value="1"/>
</dbReference>
<keyword evidence="2" id="KW-1133">Transmembrane helix</keyword>
<keyword evidence="4" id="KW-1185">Reference proteome</keyword>
<name>A0A1G9XBW9_9EURY</name>
<evidence type="ECO:0000313" key="4">
    <source>
        <dbReference type="Proteomes" id="UP000199451"/>
    </source>
</evidence>
<keyword evidence="2" id="KW-0812">Transmembrane</keyword>
<feature type="transmembrane region" description="Helical" evidence="2">
    <location>
        <begin position="225"/>
        <end position="242"/>
    </location>
</feature>
<feature type="transmembrane region" description="Helical" evidence="2">
    <location>
        <begin position="114"/>
        <end position="135"/>
    </location>
</feature>
<feature type="transmembrane region" description="Helical" evidence="2">
    <location>
        <begin position="73"/>
        <end position="93"/>
    </location>
</feature>
<organism evidence="3 4">
    <name type="scientific">Halogranum gelatinilyticum</name>
    <dbReference type="NCBI Taxonomy" id="660521"/>
    <lineage>
        <taxon>Archaea</taxon>
        <taxon>Methanobacteriati</taxon>
        <taxon>Methanobacteriota</taxon>
        <taxon>Stenosarchaea group</taxon>
        <taxon>Halobacteria</taxon>
        <taxon>Halobacteriales</taxon>
        <taxon>Haloferacaceae</taxon>
    </lineage>
</organism>
<evidence type="ECO:0000256" key="2">
    <source>
        <dbReference type="SAM" id="Phobius"/>
    </source>
</evidence>
<dbReference type="InterPro" id="IPR045782">
    <property type="entry name" value="TrbL_3"/>
</dbReference>
<proteinExistence type="predicted"/>
<evidence type="ECO:0000256" key="1">
    <source>
        <dbReference type="SAM" id="MobiDB-lite"/>
    </source>
</evidence>
<feature type="transmembrane region" description="Helical" evidence="2">
    <location>
        <begin position="254"/>
        <end position="275"/>
    </location>
</feature>
<sequence length="355" mass="38280">MDSGGSTVVELIDVVLEGFKQALEWITAQFIDGLNGGYQQLSAELFGTPTPETNGSFIFGVPSNAPWPQLRDALVGGEVTLLALLILVVCVQARHTLRIFNVGSAYAARRTSKTAWVGAMVVVMWYWIGSVSLYLVEALTIALLPSVQSVATAMTSFLTVSISNPALAFVVAAVGGLSMWALEAFLYIRHVLLYVYLYGMPIAVALAYGNVPVVADIADGFCRRFIPLALLPLPAAVVFRGYDLLYGQGILSPTTVYLQFLVAASLPVVAVVLSWKTFQYATPLTSRVLAATTRTVGTVGAVAVGGSVAGPTVARTVAYRGARQAAKRETVRRVSKRFEQDDEHQPRYRRTKNDP</sequence>
<reference evidence="4" key="1">
    <citation type="submission" date="2016-10" db="EMBL/GenBank/DDBJ databases">
        <authorList>
            <person name="Varghese N."/>
            <person name="Submissions S."/>
        </authorList>
    </citation>
    <scope>NUCLEOTIDE SEQUENCE [LARGE SCALE GENOMIC DNA]</scope>
    <source>
        <strain evidence="4">CGMCC 1.10119</strain>
    </source>
</reference>
<dbReference type="AlphaFoldDB" id="A0A1G9XBW9"/>
<feature type="region of interest" description="Disordered" evidence="1">
    <location>
        <begin position="330"/>
        <end position="355"/>
    </location>
</feature>
<dbReference type="Proteomes" id="UP000199451">
    <property type="component" value="Unassembled WGS sequence"/>
</dbReference>